<keyword evidence="2" id="KW-0812">Transmembrane</keyword>
<feature type="transmembrane region" description="Helical" evidence="2">
    <location>
        <begin position="388"/>
        <end position="407"/>
    </location>
</feature>
<sequence length="621" mass="63048">MTESQHAVISRLSAEFDSLARQMARVSGELSQLDRLISDSVGAPQPAAAAPPQPQPQPVAPYWYPYWQQWAPVAPAPAAAPPRQYAPPPTARPAPQGPPAPAPAAAPPVSAPRRPAESTESGWIGKLLAVAGVAVTLTGVALLLVLAAQAGLLRPEIRVAGGTALSVALVGVAVRLRGRPGGRIGAIALAATGIATAYLDVIAATTIYQWVPAPAGLVLAALVGGAGLALARRWDSEHLGLLVLVPLIGLAPVLTRDADLLLVSFMLALSAAALPVQLGKDWVWLHAARVAAPTVPLLIALVAADKHDNTWLLGAACGVAAILAIVSGLIVLPGGKNAAALAVLTVVGTLPVLAAAVAVDRVFAALLAGTLAAALLAIVLVGSELPTIFNRVLAAWSAISALVAVTVAFDGHVEGPILLALAIVVAIAGRHDRMALWAAAGFGIVGLGLYYRYAPLHALLTATVMPTSIAVSTLAASLLSIAFVVAMSRACAGIGGQNRDIRRILAAVGGVLVIYAVTAFTVTAGVLIAGTEAGFLAGHMAATICWIAVAAALFVYALRVAGRERRTAPISAGLALTGAATAKLFLFDLATLDGIFRVAAFIVVGLVLLAMGTGYARSLAR</sequence>
<dbReference type="Pfam" id="PF10101">
    <property type="entry name" value="DUF2339"/>
    <property type="match status" value="1"/>
</dbReference>
<feature type="transmembrane region" description="Helical" evidence="2">
    <location>
        <begin position="504"/>
        <end position="529"/>
    </location>
</feature>
<comment type="caution">
    <text evidence="3">The sequence shown here is derived from an EMBL/GenBank/DDBJ whole genome shotgun (WGS) entry which is preliminary data.</text>
</comment>
<feature type="transmembrane region" description="Helical" evidence="2">
    <location>
        <begin position="283"/>
        <end position="304"/>
    </location>
</feature>
<evidence type="ECO:0000313" key="4">
    <source>
        <dbReference type="Proteomes" id="UP000257451"/>
    </source>
</evidence>
<feature type="transmembrane region" description="Helical" evidence="2">
    <location>
        <begin position="363"/>
        <end position="381"/>
    </location>
</feature>
<proteinExistence type="predicted"/>
<reference evidence="3 4" key="1">
    <citation type="journal article" date="2018" name="Sci. Rep.">
        <title>Extensive genomic diversity among Mycobacterium marinum strains revealed by whole genome sequencing.</title>
        <authorList>
            <person name="Das S."/>
            <person name="Pettersson B.M."/>
            <person name="Behra P.R."/>
            <person name="Mallick A."/>
            <person name="Cheramie M."/>
            <person name="Ramesh M."/>
            <person name="Shirreff L."/>
            <person name="DuCote T."/>
            <person name="Dasgupta S."/>
            <person name="Ennis D.G."/>
            <person name="Kirsebom L.A."/>
        </authorList>
    </citation>
    <scope>NUCLEOTIDE SEQUENCE [LARGE SCALE GENOMIC DNA]</scope>
    <source>
        <strain evidence="3 4">Davis1</strain>
    </source>
</reference>
<feature type="transmembrane region" description="Helical" evidence="2">
    <location>
        <begin position="595"/>
        <end position="616"/>
    </location>
</feature>
<feature type="transmembrane region" description="Helical" evidence="2">
    <location>
        <begin position="157"/>
        <end position="174"/>
    </location>
</feature>
<dbReference type="PANTHER" id="PTHR38434:SF1">
    <property type="entry name" value="BLL2549 PROTEIN"/>
    <property type="match status" value="1"/>
</dbReference>
<feature type="transmembrane region" description="Helical" evidence="2">
    <location>
        <begin position="469"/>
        <end position="492"/>
    </location>
</feature>
<feature type="transmembrane region" description="Helical" evidence="2">
    <location>
        <begin position="310"/>
        <end position="332"/>
    </location>
</feature>
<evidence type="ECO:0000256" key="1">
    <source>
        <dbReference type="SAM" id="MobiDB-lite"/>
    </source>
</evidence>
<dbReference type="InterPro" id="IPR019286">
    <property type="entry name" value="DUF2339_TM"/>
</dbReference>
<dbReference type="EMBL" id="PEDF01000080">
    <property type="protein sequence ID" value="RFZ41330.1"/>
    <property type="molecule type" value="Genomic_DNA"/>
</dbReference>
<feature type="transmembrane region" description="Helical" evidence="2">
    <location>
        <begin position="238"/>
        <end position="254"/>
    </location>
</feature>
<feature type="transmembrane region" description="Helical" evidence="2">
    <location>
        <begin position="339"/>
        <end position="357"/>
    </location>
</feature>
<feature type="transmembrane region" description="Helical" evidence="2">
    <location>
        <begin position="436"/>
        <end position="454"/>
    </location>
</feature>
<evidence type="ECO:0000256" key="2">
    <source>
        <dbReference type="SAM" id="Phobius"/>
    </source>
</evidence>
<organism evidence="3 4">
    <name type="scientific">Mycobacterium marinum</name>
    <dbReference type="NCBI Taxonomy" id="1781"/>
    <lineage>
        <taxon>Bacteria</taxon>
        <taxon>Bacillati</taxon>
        <taxon>Actinomycetota</taxon>
        <taxon>Actinomycetes</taxon>
        <taxon>Mycobacteriales</taxon>
        <taxon>Mycobacteriaceae</taxon>
        <taxon>Mycobacterium</taxon>
        <taxon>Mycobacterium ulcerans group</taxon>
    </lineage>
</organism>
<feature type="compositionally biased region" description="Pro residues" evidence="1">
    <location>
        <begin position="77"/>
        <end position="110"/>
    </location>
</feature>
<feature type="transmembrane region" description="Helical" evidence="2">
    <location>
        <begin position="213"/>
        <end position="231"/>
    </location>
</feature>
<feature type="transmembrane region" description="Helical" evidence="2">
    <location>
        <begin position="535"/>
        <end position="558"/>
    </location>
</feature>
<feature type="transmembrane region" description="Helical" evidence="2">
    <location>
        <begin position="186"/>
        <end position="207"/>
    </location>
</feature>
<dbReference type="AlphaFoldDB" id="A0A3E2MW08"/>
<keyword evidence="2" id="KW-1133">Transmembrane helix</keyword>
<keyword evidence="2" id="KW-0472">Membrane</keyword>
<feature type="transmembrane region" description="Helical" evidence="2">
    <location>
        <begin position="127"/>
        <end position="151"/>
    </location>
</feature>
<dbReference type="Proteomes" id="UP000257451">
    <property type="component" value="Unassembled WGS sequence"/>
</dbReference>
<evidence type="ECO:0000313" key="3">
    <source>
        <dbReference type="EMBL" id="RFZ41330.1"/>
    </source>
</evidence>
<evidence type="ECO:0008006" key="5">
    <source>
        <dbReference type="Google" id="ProtNLM"/>
    </source>
</evidence>
<name>A0A3E2MW08_MYCMR</name>
<feature type="region of interest" description="Disordered" evidence="1">
    <location>
        <begin position="77"/>
        <end position="117"/>
    </location>
</feature>
<dbReference type="RefSeq" id="WP_117432289.1">
    <property type="nucleotide sequence ID" value="NZ_PEDF01000080.1"/>
</dbReference>
<dbReference type="PANTHER" id="PTHR38434">
    <property type="entry name" value="BLL2549 PROTEIN"/>
    <property type="match status" value="1"/>
</dbReference>
<gene>
    <name evidence="3" type="ORF">DAVIS_02599</name>
</gene>
<accession>A0A3E2MW08</accession>
<protein>
    <recommendedName>
        <fullName evidence="5">DUF2339 domain-containing protein</fullName>
    </recommendedName>
</protein>
<feature type="transmembrane region" description="Helical" evidence="2">
    <location>
        <begin position="570"/>
        <end position="589"/>
    </location>
</feature>